<dbReference type="AlphaFoldDB" id="A0AAV5R2C4"/>
<comment type="caution">
    <text evidence="2">The sequence shown here is derived from an EMBL/GenBank/DDBJ whole genome shotgun (WGS) entry which is preliminary data.</text>
</comment>
<dbReference type="PANTHER" id="PTHR28047">
    <property type="entry name" value="PROTEIN DCG1"/>
    <property type="match status" value="1"/>
</dbReference>
<protein>
    <submittedName>
        <fullName evidence="2">Dcg1 protein</fullName>
    </submittedName>
</protein>
<proteinExistence type="inferred from homology"/>
<sequence>MTDSLESEINSLHLSSNIIVDYYTAPENAPSSINNDLDAENSSNVVMENLSEDYLKVYDGILVACYSDHPLIYKLRSITNAKILGIFQASIIYALQAIDNKSDKVAILTSVDEWEQILDNAIINFLGVGSFPNDRFVHTLAANLPILKLHEPDNYSILMGKIQNLVNKNVKIILLGCAGLSTLDYKMKNDFPNIKFVDSVKIGIKQLISFIEIGNV</sequence>
<comment type="similarity">
    <text evidence="1">Belongs to the HyuE racemase family.</text>
</comment>
<dbReference type="InterPro" id="IPR052186">
    <property type="entry name" value="Hydantoin_racemase-like"/>
</dbReference>
<gene>
    <name evidence="2" type="ORF">DAPK24_020250</name>
</gene>
<dbReference type="Gene3D" id="3.40.50.12500">
    <property type="match status" value="1"/>
</dbReference>
<dbReference type="SUPFAM" id="SSF53681">
    <property type="entry name" value="Aspartate/glutamate racemase"/>
    <property type="match status" value="1"/>
</dbReference>
<dbReference type="Pfam" id="PF01177">
    <property type="entry name" value="Asp_Glu_race"/>
    <property type="match status" value="1"/>
</dbReference>
<name>A0AAV5R2C4_PICKL</name>
<dbReference type="Proteomes" id="UP001378960">
    <property type="component" value="Unassembled WGS sequence"/>
</dbReference>
<dbReference type="GO" id="GO:0047661">
    <property type="term" value="F:amino-acid racemase activity"/>
    <property type="evidence" value="ECO:0007669"/>
    <property type="project" value="InterPro"/>
</dbReference>
<organism evidence="2 3">
    <name type="scientific">Pichia kluyveri</name>
    <name type="common">Yeast</name>
    <dbReference type="NCBI Taxonomy" id="36015"/>
    <lineage>
        <taxon>Eukaryota</taxon>
        <taxon>Fungi</taxon>
        <taxon>Dikarya</taxon>
        <taxon>Ascomycota</taxon>
        <taxon>Saccharomycotina</taxon>
        <taxon>Pichiomycetes</taxon>
        <taxon>Pichiales</taxon>
        <taxon>Pichiaceae</taxon>
        <taxon>Pichia</taxon>
    </lineage>
</organism>
<dbReference type="InterPro" id="IPR001920">
    <property type="entry name" value="Asp/Glu_race"/>
</dbReference>
<reference evidence="2 3" key="1">
    <citation type="journal article" date="2023" name="Elife">
        <title>Identification of key yeast species and microbe-microbe interactions impacting larval growth of Drosophila in the wild.</title>
        <authorList>
            <person name="Mure A."/>
            <person name="Sugiura Y."/>
            <person name="Maeda R."/>
            <person name="Honda K."/>
            <person name="Sakurai N."/>
            <person name="Takahashi Y."/>
            <person name="Watada M."/>
            <person name="Katoh T."/>
            <person name="Gotoh A."/>
            <person name="Gotoh Y."/>
            <person name="Taniguchi I."/>
            <person name="Nakamura K."/>
            <person name="Hayashi T."/>
            <person name="Katayama T."/>
            <person name="Uemura T."/>
            <person name="Hattori Y."/>
        </authorList>
    </citation>
    <scope>NUCLEOTIDE SEQUENCE [LARGE SCALE GENOMIC DNA]</scope>
    <source>
        <strain evidence="2 3">PK-24</strain>
    </source>
</reference>
<dbReference type="InterPro" id="IPR015942">
    <property type="entry name" value="Asp/Glu/hydantoin_racemase"/>
</dbReference>
<accession>A0AAV5R2C4</accession>
<dbReference type="PANTHER" id="PTHR28047:SF5">
    <property type="entry name" value="PROTEIN DCG1"/>
    <property type="match status" value="1"/>
</dbReference>
<evidence type="ECO:0000313" key="2">
    <source>
        <dbReference type="EMBL" id="GMM45450.1"/>
    </source>
</evidence>
<keyword evidence="3" id="KW-1185">Reference proteome</keyword>
<evidence type="ECO:0000256" key="1">
    <source>
        <dbReference type="ARBA" id="ARBA00038414"/>
    </source>
</evidence>
<dbReference type="InterPro" id="IPR053714">
    <property type="entry name" value="Iso_Racemase_Enz_sf"/>
</dbReference>
<dbReference type="EMBL" id="BTGB01000002">
    <property type="protein sequence ID" value="GMM45450.1"/>
    <property type="molecule type" value="Genomic_DNA"/>
</dbReference>
<evidence type="ECO:0000313" key="3">
    <source>
        <dbReference type="Proteomes" id="UP001378960"/>
    </source>
</evidence>